<dbReference type="EMBL" id="JAEQNE010000004">
    <property type="protein sequence ID" value="MBL0392846.1"/>
    <property type="molecule type" value="Genomic_DNA"/>
</dbReference>
<organism evidence="1 2">
    <name type="scientific">Ramlibacter monticola</name>
    <dbReference type="NCBI Taxonomy" id="1926872"/>
    <lineage>
        <taxon>Bacteria</taxon>
        <taxon>Pseudomonadati</taxon>
        <taxon>Pseudomonadota</taxon>
        <taxon>Betaproteobacteria</taxon>
        <taxon>Burkholderiales</taxon>
        <taxon>Comamonadaceae</taxon>
        <taxon>Ramlibacter</taxon>
    </lineage>
</organism>
<evidence type="ECO:0000313" key="1">
    <source>
        <dbReference type="EMBL" id="MBL0392846.1"/>
    </source>
</evidence>
<evidence type="ECO:0000313" key="2">
    <source>
        <dbReference type="Proteomes" id="UP000599109"/>
    </source>
</evidence>
<keyword evidence="2" id="KW-1185">Reference proteome</keyword>
<dbReference type="AlphaFoldDB" id="A0A936Z2T3"/>
<comment type="caution">
    <text evidence="1">The sequence shown here is derived from an EMBL/GenBank/DDBJ whole genome shotgun (WGS) entry which is preliminary data.</text>
</comment>
<dbReference type="Proteomes" id="UP000599109">
    <property type="component" value="Unassembled WGS sequence"/>
</dbReference>
<proteinExistence type="predicted"/>
<dbReference type="RefSeq" id="WP_201675522.1">
    <property type="nucleotide sequence ID" value="NZ_JAEQNE010000004.1"/>
</dbReference>
<sequence length="74" mass="8094">MRVTYVSKGGTGPAYEIEADRHGSYTIRCEGRVVKRVTAVSSYVGRPVWGSKKLQLAAIEEAKAAIEAHHALEH</sequence>
<accession>A0A936Z2T3</accession>
<gene>
    <name evidence="1" type="ORF">JJ685_17040</name>
</gene>
<reference evidence="1 2" key="1">
    <citation type="journal article" date="2017" name="Int. J. Syst. Evol. Microbiol.">
        <title>Ramlibacter monticola sp. nov., isolated from forest soil.</title>
        <authorList>
            <person name="Chaudhary D.K."/>
            <person name="Kim J."/>
        </authorList>
    </citation>
    <scope>NUCLEOTIDE SEQUENCE [LARGE SCALE GENOMIC DNA]</scope>
    <source>
        <strain evidence="1 2">KACC 19175</strain>
    </source>
</reference>
<protein>
    <submittedName>
        <fullName evidence="1">Uncharacterized protein</fullName>
    </submittedName>
</protein>
<name>A0A936Z2T3_9BURK</name>